<dbReference type="PANTHER" id="PTHR37577">
    <property type="entry name" value="INTEGRAL MEMBRANE PROTEIN"/>
    <property type="match status" value="1"/>
</dbReference>
<protein>
    <submittedName>
        <fullName evidence="2">Uncharacterized protein</fullName>
    </submittedName>
</protein>
<dbReference type="GeneID" id="19238061"/>
<keyword evidence="3" id="KW-1185">Reference proteome</keyword>
<dbReference type="eggNOG" id="ENOG502RJJ7">
    <property type="taxonomic scope" value="Eukaryota"/>
</dbReference>
<organism evidence="2 3">
    <name type="scientific">Endocarpon pusillum (strain Z07020 / HMAS-L-300199)</name>
    <name type="common">Lichen-forming fungus</name>
    <dbReference type="NCBI Taxonomy" id="1263415"/>
    <lineage>
        <taxon>Eukaryota</taxon>
        <taxon>Fungi</taxon>
        <taxon>Dikarya</taxon>
        <taxon>Ascomycota</taxon>
        <taxon>Pezizomycotina</taxon>
        <taxon>Eurotiomycetes</taxon>
        <taxon>Chaetothyriomycetidae</taxon>
        <taxon>Verrucariales</taxon>
        <taxon>Verrucariaceae</taxon>
        <taxon>Endocarpon</taxon>
    </lineage>
</organism>
<dbReference type="PANTHER" id="PTHR37577:SF1">
    <property type="entry name" value="INTEGRAL MEMBRANE PROTEIN"/>
    <property type="match status" value="1"/>
</dbReference>
<keyword evidence="1" id="KW-0812">Transmembrane</keyword>
<dbReference type="EMBL" id="KE720972">
    <property type="protein sequence ID" value="ERF73172.1"/>
    <property type="molecule type" value="Genomic_DNA"/>
</dbReference>
<dbReference type="InterPro" id="IPR053018">
    <property type="entry name" value="Elsinochrome_Biosynth-Asso"/>
</dbReference>
<dbReference type="OrthoDB" id="4540880at2759"/>
<proteinExistence type="predicted"/>
<evidence type="ECO:0000256" key="1">
    <source>
        <dbReference type="SAM" id="Phobius"/>
    </source>
</evidence>
<name>U1G705_ENDPU</name>
<keyword evidence="1" id="KW-1133">Transmembrane helix</keyword>
<sequence>MDNHDCYDTSIYNSSTKIGPDADIAGVGVISAFVAAAGLAMIAAFVYSILDNIHPRPNRWCEIIEQLIYGLSDQQLVTGLAVLTAGFVRWNTVLTYHLEIVTDLGFISSNTHLATLAALGKPLRE</sequence>
<gene>
    <name evidence="2" type="ORF">EPUS_03013</name>
</gene>
<keyword evidence="1" id="KW-0472">Membrane</keyword>
<reference evidence="3" key="1">
    <citation type="journal article" date="2014" name="BMC Genomics">
        <title>Genome characteristics reveal the impact of lichenization on lichen-forming fungus Endocarpon pusillum Hedwig (Verrucariales, Ascomycota).</title>
        <authorList>
            <person name="Wang Y.-Y."/>
            <person name="Liu B."/>
            <person name="Zhang X.-Y."/>
            <person name="Zhou Q.-M."/>
            <person name="Zhang T."/>
            <person name="Li H."/>
            <person name="Yu Y.-F."/>
            <person name="Zhang X.-L."/>
            <person name="Hao X.-Y."/>
            <person name="Wang M."/>
            <person name="Wang L."/>
            <person name="Wei J.-C."/>
        </authorList>
    </citation>
    <scope>NUCLEOTIDE SEQUENCE [LARGE SCALE GENOMIC DNA]</scope>
    <source>
        <strain evidence="3">Z07020 / HMAS-L-300199</strain>
    </source>
</reference>
<evidence type="ECO:0000313" key="3">
    <source>
        <dbReference type="Proteomes" id="UP000019373"/>
    </source>
</evidence>
<accession>U1G705</accession>
<dbReference type="RefSeq" id="XP_007801146.1">
    <property type="nucleotide sequence ID" value="XM_007802955.1"/>
</dbReference>
<feature type="transmembrane region" description="Helical" evidence="1">
    <location>
        <begin position="24"/>
        <end position="50"/>
    </location>
</feature>
<dbReference type="Proteomes" id="UP000019373">
    <property type="component" value="Unassembled WGS sequence"/>
</dbReference>
<evidence type="ECO:0000313" key="2">
    <source>
        <dbReference type="EMBL" id="ERF73172.1"/>
    </source>
</evidence>
<dbReference type="AlphaFoldDB" id="U1G705"/>
<dbReference type="HOGENOM" id="CLU_1992617_0_0_1"/>